<dbReference type="Proteomes" id="UP000177092">
    <property type="component" value="Unassembled WGS sequence"/>
</dbReference>
<dbReference type="Gene3D" id="3.40.50.1010">
    <property type="entry name" value="5'-nuclease"/>
    <property type="match status" value="1"/>
</dbReference>
<dbReference type="STRING" id="1798384.A3D03_02925"/>
<proteinExistence type="predicted"/>
<evidence type="ECO:0000259" key="1">
    <source>
        <dbReference type="Pfam" id="PF01850"/>
    </source>
</evidence>
<dbReference type="InterPro" id="IPR029060">
    <property type="entry name" value="PIN-like_dom_sf"/>
</dbReference>
<dbReference type="SUPFAM" id="SSF88723">
    <property type="entry name" value="PIN domain-like"/>
    <property type="match status" value="1"/>
</dbReference>
<feature type="domain" description="PIN" evidence="1">
    <location>
        <begin position="9"/>
        <end position="102"/>
    </location>
</feature>
<dbReference type="EMBL" id="MFJN01000022">
    <property type="protein sequence ID" value="OGG21437.1"/>
    <property type="molecule type" value="Genomic_DNA"/>
</dbReference>
<sequence length="117" mass="13408">MHGFAIWLDEFLKEKRNYLLVVPTIVIAEYNTAQELETFDEAQKSNKYLSTFSIQDLNREIAELLGTLLRKKSYPLGADLGDLIVASTALFLNAELATRNKKHFTGIPRLRFFNSKL</sequence>
<dbReference type="InterPro" id="IPR002716">
    <property type="entry name" value="PIN_dom"/>
</dbReference>
<gene>
    <name evidence="2" type="ORF">A3D03_02925</name>
</gene>
<dbReference type="AlphaFoldDB" id="A0A1F6AAU6"/>
<name>A0A1F6AAU6_9BACT</name>
<reference evidence="2 3" key="1">
    <citation type="journal article" date="2016" name="Nat. Commun.">
        <title>Thousands of microbial genomes shed light on interconnected biogeochemical processes in an aquifer system.</title>
        <authorList>
            <person name="Anantharaman K."/>
            <person name="Brown C.T."/>
            <person name="Hug L.A."/>
            <person name="Sharon I."/>
            <person name="Castelle C.J."/>
            <person name="Probst A.J."/>
            <person name="Thomas B.C."/>
            <person name="Singh A."/>
            <person name="Wilkins M.J."/>
            <person name="Karaoz U."/>
            <person name="Brodie E.L."/>
            <person name="Williams K.H."/>
            <person name="Hubbard S.S."/>
            <person name="Banfield J.F."/>
        </authorList>
    </citation>
    <scope>NUCLEOTIDE SEQUENCE [LARGE SCALE GENOMIC DNA]</scope>
</reference>
<accession>A0A1F6AAU6</accession>
<comment type="caution">
    <text evidence="2">The sequence shown here is derived from an EMBL/GenBank/DDBJ whole genome shotgun (WGS) entry which is preliminary data.</text>
</comment>
<protein>
    <recommendedName>
        <fullName evidence="1">PIN domain-containing protein</fullName>
    </recommendedName>
</protein>
<evidence type="ECO:0000313" key="2">
    <source>
        <dbReference type="EMBL" id="OGG21437.1"/>
    </source>
</evidence>
<evidence type="ECO:0000313" key="3">
    <source>
        <dbReference type="Proteomes" id="UP000177092"/>
    </source>
</evidence>
<organism evidence="2 3">
    <name type="scientific">Candidatus Gottesmanbacteria bacterium RIFCSPHIGHO2_02_FULL_40_13</name>
    <dbReference type="NCBI Taxonomy" id="1798384"/>
    <lineage>
        <taxon>Bacteria</taxon>
        <taxon>Candidatus Gottesmaniibacteriota</taxon>
    </lineage>
</organism>
<dbReference type="Pfam" id="PF01850">
    <property type="entry name" value="PIN"/>
    <property type="match status" value="1"/>
</dbReference>